<dbReference type="Proteomes" id="UP000623467">
    <property type="component" value="Unassembled WGS sequence"/>
</dbReference>
<keyword evidence="2" id="KW-1133">Transmembrane helix</keyword>
<keyword evidence="2" id="KW-0812">Transmembrane</keyword>
<comment type="caution">
    <text evidence="3">The sequence shown here is derived from an EMBL/GenBank/DDBJ whole genome shotgun (WGS) entry which is preliminary data.</text>
</comment>
<dbReference type="OrthoDB" id="2733714at2759"/>
<keyword evidence="2" id="KW-0472">Membrane</keyword>
<accession>A0A8H6Y621</accession>
<evidence type="ECO:0000313" key="4">
    <source>
        <dbReference type="Proteomes" id="UP000623467"/>
    </source>
</evidence>
<feature type="compositionally biased region" description="Polar residues" evidence="1">
    <location>
        <begin position="234"/>
        <end position="257"/>
    </location>
</feature>
<feature type="transmembrane region" description="Helical" evidence="2">
    <location>
        <begin position="314"/>
        <end position="334"/>
    </location>
</feature>
<feature type="transmembrane region" description="Helical" evidence="2">
    <location>
        <begin position="346"/>
        <end position="367"/>
    </location>
</feature>
<organism evidence="3 4">
    <name type="scientific">Mycena sanguinolenta</name>
    <dbReference type="NCBI Taxonomy" id="230812"/>
    <lineage>
        <taxon>Eukaryota</taxon>
        <taxon>Fungi</taxon>
        <taxon>Dikarya</taxon>
        <taxon>Basidiomycota</taxon>
        <taxon>Agaricomycotina</taxon>
        <taxon>Agaricomycetes</taxon>
        <taxon>Agaricomycetidae</taxon>
        <taxon>Agaricales</taxon>
        <taxon>Marasmiineae</taxon>
        <taxon>Mycenaceae</taxon>
        <taxon>Mycena</taxon>
    </lineage>
</organism>
<feature type="transmembrane region" description="Helical" evidence="2">
    <location>
        <begin position="164"/>
        <end position="183"/>
    </location>
</feature>
<dbReference type="PANTHER" id="PTHR35043">
    <property type="entry name" value="TRANSCRIPTION FACTOR DOMAIN-CONTAINING PROTEIN"/>
    <property type="match status" value="1"/>
</dbReference>
<gene>
    <name evidence="3" type="ORF">MSAN_01517700</name>
</gene>
<feature type="transmembrane region" description="Helical" evidence="2">
    <location>
        <begin position="189"/>
        <end position="213"/>
    </location>
</feature>
<sequence length="424" mass="47026">MPILANFPVLGSDIQKLTRDVIVTCDDIHTCRTIGQILQTCFTVASLCTWVTLHPNVPPRRLPPSSRLGWCWHQIPWEEIPMIFLALIAPEAIFALALRQYGAARYFHQTHELSMTHGFFIVMGGFVTKDGNHPITTTSLATQYKSSIEAVRDEEIADKSKSDLLAKALTVVQLFFFIGVYGVRVKEGLQISALETSTLGLAVIQCLTGFFWLKKPQRVGQAIAIDFGHPSCPESKSTSDDTPNQNSERGQNDTTTLPGPFQSGGHTNQAESWCLTAVRKALNGAMFGRYDFDPMAASCVPRFWSGDIEHNLHLFWQLLCAVLLGGVHLLAWSTKSTFFPSFIEMWLWRICALILAASPILCVLLLLIKNCFNTGSDSLRALFACLPYGIAALYLIARATLLILSFTTLRGAPTGILIDVNWRF</sequence>
<proteinExistence type="predicted"/>
<feature type="region of interest" description="Disordered" evidence="1">
    <location>
        <begin position="230"/>
        <end position="267"/>
    </location>
</feature>
<evidence type="ECO:0000256" key="1">
    <source>
        <dbReference type="SAM" id="MobiDB-lite"/>
    </source>
</evidence>
<dbReference type="AlphaFoldDB" id="A0A8H6Y621"/>
<feature type="transmembrane region" description="Helical" evidence="2">
    <location>
        <begin position="379"/>
        <end position="397"/>
    </location>
</feature>
<feature type="transmembrane region" description="Helical" evidence="2">
    <location>
        <begin position="80"/>
        <end position="98"/>
    </location>
</feature>
<dbReference type="PANTHER" id="PTHR35043:SF7">
    <property type="entry name" value="TRANSCRIPTION FACTOR DOMAIN-CONTAINING PROTEIN"/>
    <property type="match status" value="1"/>
</dbReference>
<evidence type="ECO:0000313" key="3">
    <source>
        <dbReference type="EMBL" id="KAF7353297.1"/>
    </source>
</evidence>
<evidence type="ECO:0000256" key="2">
    <source>
        <dbReference type="SAM" id="Phobius"/>
    </source>
</evidence>
<protein>
    <submittedName>
        <fullName evidence="3">Uncharacterized protein</fullName>
    </submittedName>
</protein>
<reference evidence="3" key="1">
    <citation type="submission" date="2020-05" db="EMBL/GenBank/DDBJ databases">
        <title>Mycena genomes resolve the evolution of fungal bioluminescence.</title>
        <authorList>
            <person name="Tsai I.J."/>
        </authorList>
    </citation>
    <scope>NUCLEOTIDE SEQUENCE</scope>
    <source>
        <strain evidence="3">160909Yilan</strain>
    </source>
</reference>
<dbReference type="EMBL" id="JACAZH010000012">
    <property type="protein sequence ID" value="KAF7353297.1"/>
    <property type="molecule type" value="Genomic_DNA"/>
</dbReference>
<keyword evidence="4" id="KW-1185">Reference proteome</keyword>
<name>A0A8H6Y621_9AGAR</name>